<dbReference type="OrthoDB" id="268428at2759"/>
<gene>
    <name evidence="1" type="ORF">JI435_053000</name>
</gene>
<proteinExistence type="predicted"/>
<dbReference type="Proteomes" id="UP000663193">
    <property type="component" value="Chromosome 13"/>
</dbReference>
<dbReference type="RefSeq" id="XP_001795707.1">
    <property type="nucleotide sequence ID" value="XM_001795655.1"/>
</dbReference>
<dbReference type="VEuPathDB" id="FungiDB:JI435_053000"/>
<organism evidence="1 2">
    <name type="scientific">Phaeosphaeria nodorum (strain SN15 / ATCC MYA-4574 / FGSC 10173)</name>
    <name type="common">Glume blotch fungus</name>
    <name type="synonym">Parastagonospora nodorum</name>
    <dbReference type="NCBI Taxonomy" id="321614"/>
    <lineage>
        <taxon>Eukaryota</taxon>
        <taxon>Fungi</taxon>
        <taxon>Dikarya</taxon>
        <taxon>Ascomycota</taxon>
        <taxon>Pezizomycotina</taxon>
        <taxon>Dothideomycetes</taxon>
        <taxon>Pleosporomycetidae</taxon>
        <taxon>Pleosporales</taxon>
        <taxon>Pleosporineae</taxon>
        <taxon>Phaeosphaeriaceae</taxon>
        <taxon>Parastagonospora</taxon>
    </lineage>
</organism>
<dbReference type="AlphaFoldDB" id="A0A7U2FBP1"/>
<evidence type="ECO:0000313" key="2">
    <source>
        <dbReference type="Proteomes" id="UP000663193"/>
    </source>
</evidence>
<accession>A0A7U2FBP1</accession>
<dbReference type="OMA" id="WFARWIK"/>
<name>A0A7U2FBP1_PHANO</name>
<sequence length="392" mass="44740">MPGLTIRKGPAVSLVQDQDIILAEPEAADFAITVIGALEEDGSKHVTDIHISSTIVKKSLFIQAFIEKTKDKSEITLGDGKFTEDGYNKEGTLVWLAHLQGLSQQRMKELGLWEISLLGVWYAILYWDSHQDKKARENLGEWFDNWYRTSMSNVQLTIPIARALVYPYYLFDNAKGFAQVTKYLAYNHVGHVKERPPKGFKGGKHLHVGERQFVGPVNHARGGLRNTLHKSLYSRVGRILRSETTFCDCWDATIGRYQLALTKCEAWPVDDVLTSSSIAEVTRRLKAFKLNYTAKCKRCASIDWESVVLRACSNTDGYFNGICLDCQDRSKPKGEGLDDEYEKHNQPDAGRWDTRCRFKHGQPTWYISWLGRPDIREKMLRGPDNYRAPEEE</sequence>
<dbReference type="KEGG" id="pno:SNOG_05300"/>
<evidence type="ECO:0000313" key="1">
    <source>
        <dbReference type="EMBL" id="QRD02326.1"/>
    </source>
</evidence>
<reference evidence="2" key="1">
    <citation type="journal article" date="2021" name="BMC Genomics">
        <title>Chromosome-level genome assembly and manually-curated proteome of model necrotroph Parastagonospora nodorum Sn15 reveals a genome-wide trove of candidate effector homologs, and redundancy of virulence-related functions within an accessory chromosome.</title>
        <authorList>
            <person name="Bertazzoni S."/>
            <person name="Jones D.A.B."/>
            <person name="Phan H.T."/>
            <person name="Tan K.-C."/>
            <person name="Hane J.K."/>
        </authorList>
    </citation>
    <scope>NUCLEOTIDE SEQUENCE [LARGE SCALE GENOMIC DNA]</scope>
    <source>
        <strain evidence="2">SN15 / ATCC MYA-4574 / FGSC 10173)</strain>
    </source>
</reference>
<dbReference type="EMBL" id="CP069035">
    <property type="protein sequence ID" value="QRD02326.1"/>
    <property type="molecule type" value="Genomic_DNA"/>
</dbReference>
<protein>
    <submittedName>
        <fullName evidence="1">Uncharacterized protein</fullName>
    </submittedName>
</protein>
<keyword evidence="2" id="KW-1185">Reference proteome</keyword>